<sequence length="78" mass="9655">MQLEQHVQQLVEERAPRSWRTWVDHQSWRWLRWPMLGLWRHWRPWWHRGMGRAPAEGVPGVLACESRNRHASPKRREQ</sequence>
<keyword evidence="2" id="KW-1185">Reference proteome</keyword>
<dbReference type="Proteomes" id="UP001244207">
    <property type="component" value="Unassembled WGS sequence"/>
</dbReference>
<dbReference type="AlphaFoldDB" id="A0AAD8XHP2"/>
<evidence type="ECO:0000313" key="2">
    <source>
        <dbReference type="Proteomes" id="UP001244207"/>
    </source>
</evidence>
<dbReference type="GeneID" id="85391417"/>
<evidence type="ECO:0000313" key="1">
    <source>
        <dbReference type="EMBL" id="KAK1728429.1"/>
    </source>
</evidence>
<dbReference type="RefSeq" id="XP_060368484.1">
    <property type="nucleotide sequence ID" value="XM_060507518.1"/>
</dbReference>
<comment type="caution">
    <text evidence="1">The sequence shown here is derived from an EMBL/GenBank/DDBJ whole genome shotgun (WGS) entry which is preliminary data.</text>
</comment>
<accession>A0AAD8XHP2</accession>
<gene>
    <name evidence="1" type="ORF">BDZ83DRAFT_609156</name>
</gene>
<protein>
    <submittedName>
        <fullName evidence="1">Uncharacterized protein</fullName>
    </submittedName>
</protein>
<reference evidence="1" key="1">
    <citation type="submission" date="2021-12" db="EMBL/GenBank/DDBJ databases">
        <title>Comparative genomics, transcriptomics and evolutionary studies reveal genomic signatures of adaptation to plant cell wall in hemibiotrophic fungi.</title>
        <authorList>
            <consortium name="DOE Joint Genome Institute"/>
            <person name="Baroncelli R."/>
            <person name="Diaz J.F."/>
            <person name="Benocci T."/>
            <person name="Peng M."/>
            <person name="Battaglia E."/>
            <person name="Haridas S."/>
            <person name="Andreopoulos W."/>
            <person name="Labutti K."/>
            <person name="Pangilinan J."/>
            <person name="Floch G.L."/>
            <person name="Makela M.R."/>
            <person name="Henrissat B."/>
            <person name="Grigoriev I.V."/>
            <person name="Crouch J.A."/>
            <person name="De Vries R.P."/>
            <person name="Sukno S.A."/>
            <person name="Thon M.R."/>
        </authorList>
    </citation>
    <scope>NUCLEOTIDE SEQUENCE</scope>
    <source>
        <strain evidence="1">CBS 112980</strain>
    </source>
</reference>
<dbReference type="EMBL" id="JAHMHS010000017">
    <property type="protein sequence ID" value="KAK1728429.1"/>
    <property type="molecule type" value="Genomic_DNA"/>
</dbReference>
<organism evidence="1 2">
    <name type="scientific">Glomerella acutata</name>
    <name type="common">Colletotrichum acutatum</name>
    <dbReference type="NCBI Taxonomy" id="27357"/>
    <lineage>
        <taxon>Eukaryota</taxon>
        <taxon>Fungi</taxon>
        <taxon>Dikarya</taxon>
        <taxon>Ascomycota</taxon>
        <taxon>Pezizomycotina</taxon>
        <taxon>Sordariomycetes</taxon>
        <taxon>Hypocreomycetidae</taxon>
        <taxon>Glomerellales</taxon>
        <taxon>Glomerellaceae</taxon>
        <taxon>Colletotrichum</taxon>
        <taxon>Colletotrichum acutatum species complex</taxon>
    </lineage>
</organism>
<proteinExistence type="predicted"/>
<name>A0AAD8XHP2_GLOAC</name>